<dbReference type="SUPFAM" id="SSF53686">
    <property type="entry name" value="Tryptophan synthase beta subunit-like PLP-dependent enzymes"/>
    <property type="match status" value="1"/>
</dbReference>
<dbReference type="InterPro" id="IPR001926">
    <property type="entry name" value="TrpB-like_PALP"/>
</dbReference>
<organism evidence="4 5">
    <name type="scientific">Streptomyces dioscori</name>
    <dbReference type="NCBI Taxonomy" id="2109333"/>
    <lineage>
        <taxon>Bacteria</taxon>
        <taxon>Bacillati</taxon>
        <taxon>Actinomycetota</taxon>
        <taxon>Actinomycetes</taxon>
        <taxon>Kitasatosporales</taxon>
        <taxon>Streptomycetaceae</taxon>
        <taxon>Streptomyces</taxon>
        <taxon>Streptomyces aurantiacus group</taxon>
    </lineage>
</organism>
<comment type="cofactor">
    <cofactor evidence="1">
        <name>pyridoxal 5'-phosphate</name>
        <dbReference type="ChEBI" id="CHEBI:597326"/>
    </cofactor>
</comment>
<evidence type="ECO:0000313" key="4">
    <source>
        <dbReference type="EMBL" id="PSM43256.1"/>
    </source>
</evidence>
<protein>
    <recommendedName>
        <fullName evidence="3">Tryptophan synthase beta chain-like PALP domain-containing protein</fullName>
    </recommendedName>
</protein>
<dbReference type="InterPro" id="IPR050214">
    <property type="entry name" value="Cys_Synth/Cystath_Beta-Synth"/>
</dbReference>
<comment type="caution">
    <text evidence="4">The sequence shown here is derived from an EMBL/GenBank/DDBJ whole genome shotgun (WGS) entry which is preliminary data.</text>
</comment>
<dbReference type="AlphaFoldDB" id="A0A2P8QAJ0"/>
<dbReference type="Pfam" id="PF00291">
    <property type="entry name" value="PALP"/>
    <property type="match status" value="1"/>
</dbReference>
<dbReference type="GO" id="GO:1901605">
    <property type="term" value="P:alpha-amino acid metabolic process"/>
    <property type="evidence" value="ECO:0007669"/>
    <property type="project" value="UniProtKB-ARBA"/>
</dbReference>
<accession>A0A2P8QAJ0</accession>
<dbReference type="PANTHER" id="PTHR10314">
    <property type="entry name" value="CYSTATHIONINE BETA-SYNTHASE"/>
    <property type="match status" value="1"/>
</dbReference>
<dbReference type="Gene3D" id="3.40.50.1100">
    <property type="match status" value="1"/>
</dbReference>
<evidence type="ECO:0000256" key="2">
    <source>
        <dbReference type="ARBA" id="ARBA00022898"/>
    </source>
</evidence>
<gene>
    <name evidence="4" type="ORF">C6Y14_12110</name>
</gene>
<evidence type="ECO:0000313" key="5">
    <source>
        <dbReference type="Proteomes" id="UP000240429"/>
    </source>
</evidence>
<reference evidence="4 5" key="1">
    <citation type="submission" date="2018-03" db="EMBL/GenBank/DDBJ databases">
        <title>Streptomyces dioscori sp. nov., a novel endophytic actinobacterium isolated from bulbil of Dioscorea bulbifera L.</title>
        <authorList>
            <person name="Zhikuan W."/>
        </authorList>
    </citation>
    <scope>NUCLEOTIDE SEQUENCE [LARGE SCALE GENOMIC DNA]</scope>
    <source>
        <strain evidence="4 5">A217</strain>
    </source>
</reference>
<feature type="domain" description="Tryptophan synthase beta chain-like PALP" evidence="3">
    <location>
        <begin position="20"/>
        <end position="119"/>
    </location>
</feature>
<dbReference type="InterPro" id="IPR036052">
    <property type="entry name" value="TrpB-like_PALP_sf"/>
</dbReference>
<sequence>MSWGSPPCVGWLAASETRSHSTCTTSRYGREETGRLVRTGAGAHRVEGVGTGVVPPLLTRDVYDEARTVDEEEARRLVPSPARQEGVCTGTSGALNITGAIRLARRAGAGRTVVTVVPDTGLKYLAGDLFAGDPS</sequence>
<keyword evidence="5" id="KW-1185">Reference proteome</keyword>
<keyword evidence="2" id="KW-0663">Pyridoxal phosphate</keyword>
<evidence type="ECO:0000256" key="1">
    <source>
        <dbReference type="ARBA" id="ARBA00001933"/>
    </source>
</evidence>
<name>A0A2P8QAJ0_9ACTN</name>
<evidence type="ECO:0000259" key="3">
    <source>
        <dbReference type="Pfam" id="PF00291"/>
    </source>
</evidence>
<dbReference type="Proteomes" id="UP000240429">
    <property type="component" value="Unassembled WGS sequence"/>
</dbReference>
<proteinExistence type="predicted"/>
<dbReference type="EMBL" id="PYBJ01000007">
    <property type="protein sequence ID" value="PSM43256.1"/>
    <property type="molecule type" value="Genomic_DNA"/>
</dbReference>